<feature type="region of interest" description="Disordered" evidence="2">
    <location>
        <begin position="504"/>
        <end position="525"/>
    </location>
</feature>
<evidence type="ECO:0000256" key="1">
    <source>
        <dbReference type="SAM" id="Coils"/>
    </source>
</evidence>
<feature type="compositionally biased region" description="Polar residues" evidence="2">
    <location>
        <begin position="509"/>
        <end position="523"/>
    </location>
</feature>
<feature type="region of interest" description="Disordered" evidence="2">
    <location>
        <begin position="68"/>
        <end position="212"/>
    </location>
</feature>
<dbReference type="GeneID" id="72063060"/>
<feature type="region of interest" description="Disordered" evidence="2">
    <location>
        <begin position="255"/>
        <end position="365"/>
    </location>
</feature>
<dbReference type="KEGG" id="ptkz:JDV02_001097"/>
<proteinExistence type="predicted"/>
<feature type="compositionally biased region" description="Basic and acidic residues" evidence="2">
    <location>
        <begin position="438"/>
        <end position="451"/>
    </location>
</feature>
<dbReference type="AlphaFoldDB" id="A0A9Q8Q870"/>
<feature type="coiled-coil region" evidence="1">
    <location>
        <begin position="405"/>
        <end position="432"/>
    </location>
</feature>
<accession>A0A9Q8Q870</accession>
<feature type="compositionally biased region" description="Low complexity" evidence="2">
    <location>
        <begin position="173"/>
        <end position="183"/>
    </location>
</feature>
<dbReference type="EMBL" id="CP086354">
    <property type="protein sequence ID" value="UNI14471.1"/>
    <property type="molecule type" value="Genomic_DNA"/>
</dbReference>
<evidence type="ECO:0000313" key="4">
    <source>
        <dbReference type="Proteomes" id="UP000829364"/>
    </source>
</evidence>
<gene>
    <name evidence="3" type="ORF">JDV02_001097</name>
</gene>
<name>A0A9Q8Q870_9HYPO</name>
<feature type="compositionally biased region" description="Polar residues" evidence="2">
    <location>
        <begin position="108"/>
        <end position="136"/>
    </location>
</feature>
<feature type="region of interest" description="Disordered" evidence="2">
    <location>
        <begin position="1"/>
        <end position="34"/>
    </location>
</feature>
<feature type="compositionally biased region" description="Basic and acidic residues" evidence="2">
    <location>
        <begin position="76"/>
        <end position="100"/>
    </location>
</feature>
<keyword evidence="1" id="KW-0175">Coiled coil</keyword>
<protein>
    <submittedName>
        <fullName evidence="3">Uncharacterized protein</fullName>
    </submittedName>
</protein>
<dbReference type="OrthoDB" id="5428925at2759"/>
<reference evidence="3" key="1">
    <citation type="submission" date="2021-11" db="EMBL/GenBank/DDBJ databases">
        <title>Purpureocillium_takamizusanense_genome.</title>
        <authorList>
            <person name="Nguyen N.-H."/>
        </authorList>
    </citation>
    <scope>NUCLEOTIDE SEQUENCE</scope>
    <source>
        <strain evidence="3">PT3</strain>
    </source>
</reference>
<sequence>MPWKAATVAGPRPRAGHKSIRGHISAPIRVPDHDDDEFPMRRDAAQSGALTAVPMAPNTKSVDIFAVSKGPANDGPQRHDSPMSLRHAEHEEPSSHDNDIRLVGAPNAPSTSTYRVSGGIATQSARGSSNMTTTIYSSSSRGSPPRKRSTFRSALSKIFGRKKRRNGDADIGATSASHATTKSSHQHHQSDLGGGNRPIKQVQPKRSASLPITEYDRALRSHSIGPDDVIAIRSARNSLNTSSKLAANALGVVSATPTRPAGPRWTEGRKFTGLSPRPASSQDRAARLADLSDDPNEIGRAITSDGRGLRRRSRSLSAFPGPDHPAFSHVRRRSDEIRHWRESYDPPMRSPRSLTSAADSEDLGVFTGDEPDTIVDEQPRTPIQPFTFGDINAMKEVAGLKITDVASLSSKMGNLEAQLSHLEQAVAHLGKANFGYHSHADTSRSTPREDSAASLSYTGHTVVHDHERKSLTRPSTRHSDASKMTFGDGHSSFEAVPAATLVAPLPNNHRPTSTSTIRGTASMPSMARETANSIGIDHYMTVMALLETERSAREALELQVKKLGHQLNILIRMQRDARGSQSDAPSADQSLGETSVFEHDDDDEDEYGGDRVQLGDSGFGAGIRDDDEYTESFSTPNEERRDYDAFEDEQDPGLKTAARALSLSRLTLATTPTTTLNQIPPQAI</sequence>
<dbReference type="RefSeq" id="XP_047837952.1">
    <property type="nucleotide sequence ID" value="XM_047981991.1"/>
</dbReference>
<dbReference type="Proteomes" id="UP000829364">
    <property type="component" value="Chromosome 1"/>
</dbReference>
<feature type="region of interest" description="Disordered" evidence="2">
    <location>
        <begin position="438"/>
        <end position="482"/>
    </location>
</feature>
<organism evidence="3 4">
    <name type="scientific">Purpureocillium takamizusanense</name>
    <dbReference type="NCBI Taxonomy" id="2060973"/>
    <lineage>
        <taxon>Eukaryota</taxon>
        <taxon>Fungi</taxon>
        <taxon>Dikarya</taxon>
        <taxon>Ascomycota</taxon>
        <taxon>Pezizomycotina</taxon>
        <taxon>Sordariomycetes</taxon>
        <taxon>Hypocreomycetidae</taxon>
        <taxon>Hypocreales</taxon>
        <taxon>Ophiocordycipitaceae</taxon>
        <taxon>Purpureocillium</taxon>
    </lineage>
</organism>
<evidence type="ECO:0000313" key="3">
    <source>
        <dbReference type="EMBL" id="UNI14471.1"/>
    </source>
</evidence>
<feature type="compositionally biased region" description="Basic and acidic residues" evidence="2">
    <location>
        <begin position="333"/>
        <end position="344"/>
    </location>
</feature>
<feature type="region of interest" description="Disordered" evidence="2">
    <location>
        <begin position="598"/>
        <end position="652"/>
    </location>
</feature>
<keyword evidence="4" id="KW-1185">Reference proteome</keyword>
<evidence type="ECO:0000256" key="2">
    <source>
        <dbReference type="SAM" id="MobiDB-lite"/>
    </source>
</evidence>